<name>A0A7S2MHB6_9STRA</name>
<feature type="signal peptide" evidence="1">
    <location>
        <begin position="1"/>
        <end position="23"/>
    </location>
</feature>
<dbReference type="SUPFAM" id="SSF51261">
    <property type="entry name" value="Duplicated hybrid motif"/>
    <property type="match status" value="1"/>
</dbReference>
<organism evidence="3">
    <name type="scientific">Helicotheca tamesis</name>
    <dbReference type="NCBI Taxonomy" id="374047"/>
    <lineage>
        <taxon>Eukaryota</taxon>
        <taxon>Sar</taxon>
        <taxon>Stramenopiles</taxon>
        <taxon>Ochrophyta</taxon>
        <taxon>Bacillariophyta</taxon>
        <taxon>Mediophyceae</taxon>
        <taxon>Lithodesmiophycidae</taxon>
        <taxon>Lithodesmiales</taxon>
        <taxon>Lithodesmiaceae</taxon>
        <taxon>Helicotheca</taxon>
    </lineage>
</organism>
<dbReference type="PANTHER" id="PTHR21666">
    <property type="entry name" value="PEPTIDASE-RELATED"/>
    <property type="match status" value="1"/>
</dbReference>
<dbReference type="Pfam" id="PF01551">
    <property type="entry name" value="Peptidase_M23"/>
    <property type="match status" value="1"/>
</dbReference>
<evidence type="ECO:0000313" key="3">
    <source>
        <dbReference type="EMBL" id="CAD9483385.1"/>
    </source>
</evidence>
<keyword evidence="1" id="KW-0732">Signal</keyword>
<dbReference type="InterPro" id="IPR016047">
    <property type="entry name" value="M23ase_b-sheet_dom"/>
</dbReference>
<evidence type="ECO:0000256" key="1">
    <source>
        <dbReference type="SAM" id="SignalP"/>
    </source>
</evidence>
<dbReference type="PANTHER" id="PTHR21666:SF270">
    <property type="entry name" value="MUREIN HYDROLASE ACTIVATOR ENVC"/>
    <property type="match status" value="1"/>
</dbReference>
<feature type="domain" description="M23ase beta-sheet core" evidence="2">
    <location>
        <begin position="68"/>
        <end position="181"/>
    </location>
</feature>
<dbReference type="Gene3D" id="2.70.70.10">
    <property type="entry name" value="Glucose Permease (Domain IIA)"/>
    <property type="match status" value="1"/>
</dbReference>
<reference evidence="3" key="1">
    <citation type="submission" date="2021-01" db="EMBL/GenBank/DDBJ databases">
        <authorList>
            <person name="Corre E."/>
            <person name="Pelletier E."/>
            <person name="Niang G."/>
            <person name="Scheremetjew M."/>
            <person name="Finn R."/>
            <person name="Kale V."/>
            <person name="Holt S."/>
            <person name="Cochrane G."/>
            <person name="Meng A."/>
            <person name="Brown T."/>
            <person name="Cohen L."/>
        </authorList>
    </citation>
    <scope>NUCLEOTIDE SEQUENCE</scope>
    <source>
        <strain evidence="3">CCMP826</strain>
    </source>
</reference>
<protein>
    <recommendedName>
        <fullName evidence="2">M23ase beta-sheet core domain-containing protein</fullName>
    </recommendedName>
</protein>
<gene>
    <name evidence="3" type="ORF">HTAM1171_LOCUS4126</name>
</gene>
<dbReference type="InterPro" id="IPR050570">
    <property type="entry name" value="Cell_wall_metabolism_enzyme"/>
</dbReference>
<sequence>MMRDVSLLLSFVTISGLLTVAEGRTYIEAFQEIQDQVVWPCPQSPRDSIASAFGPREKITSGVISDDFHRGLDIMGSLGDEIVAVYGGRVEKIHTYSGGGLTVILRHWFTEGVKDVYLLPDKEPTDRWYTMNMHLDGIAMHPTENRELEQYDTIEAGQLIGYMGQSGTASNVHLHHELRIATRCSLEWALANPPPASTCNLHNFDPMINPMLCYKHLTDSQYQKADVSQKQELSPQPDGDYVIAMHDNQPNFNSILFEQIDADGNLVQSHLLDLNRRYGYDASSEASHNMYEKTKPYLNSNSFGLSATHWDINFIIPCIWVPSKNVGDMFRITIHSIWETEETKNEFLVGNSADSWGV</sequence>
<dbReference type="AlphaFoldDB" id="A0A7S2MHB6"/>
<dbReference type="GO" id="GO:0004222">
    <property type="term" value="F:metalloendopeptidase activity"/>
    <property type="evidence" value="ECO:0007669"/>
    <property type="project" value="TreeGrafter"/>
</dbReference>
<feature type="chain" id="PRO_5030506172" description="M23ase beta-sheet core domain-containing protein" evidence="1">
    <location>
        <begin position="24"/>
        <end position="358"/>
    </location>
</feature>
<proteinExistence type="predicted"/>
<evidence type="ECO:0000259" key="2">
    <source>
        <dbReference type="Pfam" id="PF01551"/>
    </source>
</evidence>
<dbReference type="CDD" id="cd12797">
    <property type="entry name" value="M23_peptidase"/>
    <property type="match status" value="1"/>
</dbReference>
<accession>A0A7S2MHB6</accession>
<dbReference type="EMBL" id="HBGV01006763">
    <property type="protein sequence ID" value="CAD9483385.1"/>
    <property type="molecule type" value="Transcribed_RNA"/>
</dbReference>
<dbReference type="InterPro" id="IPR011055">
    <property type="entry name" value="Dup_hybrid_motif"/>
</dbReference>